<dbReference type="GO" id="GO:0042597">
    <property type="term" value="C:periplasmic space"/>
    <property type="evidence" value="ECO:0007669"/>
    <property type="project" value="UniProtKB-SubCell"/>
</dbReference>
<keyword evidence="5" id="KW-1133">Transmembrane helix</keyword>
<dbReference type="PROSITE" id="PS51318">
    <property type="entry name" value="TAT"/>
    <property type="match status" value="1"/>
</dbReference>
<reference evidence="6" key="1">
    <citation type="journal article" date="2021" name="PeerJ">
        <title>Extensive microbial diversity within the chicken gut microbiome revealed by metagenomics and culture.</title>
        <authorList>
            <person name="Gilroy R."/>
            <person name="Ravi A."/>
            <person name="Getino M."/>
            <person name="Pursley I."/>
            <person name="Horton D.L."/>
            <person name="Alikhan N.F."/>
            <person name="Baker D."/>
            <person name="Gharbi K."/>
            <person name="Hall N."/>
            <person name="Watson M."/>
            <person name="Adriaenssens E.M."/>
            <person name="Foster-Nyarko E."/>
            <person name="Jarju S."/>
            <person name="Secka A."/>
            <person name="Antonio M."/>
            <person name="Oren A."/>
            <person name="Chaudhuri R.R."/>
            <person name="La Ragione R."/>
            <person name="Hildebrand F."/>
            <person name="Pallen M.J."/>
        </authorList>
    </citation>
    <scope>NUCLEOTIDE SEQUENCE</scope>
    <source>
        <strain evidence="6">CHK186-16707</strain>
    </source>
</reference>
<dbReference type="GO" id="GO:0046872">
    <property type="term" value="F:metal ion binding"/>
    <property type="evidence" value="ECO:0007669"/>
    <property type="project" value="UniProtKB-KW"/>
</dbReference>
<dbReference type="InterPro" id="IPR006311">
    <property type="entry name" value="TAT_signal"/>
</dbReference>
<evidence type="ECO:0000256" key="1">
    <source>
        <dbReference type="ARBA" id="ARBA00004418"/>
    </source>
</evidence>
<name>A0A9D2HG00_9BACT</name>
<evidence type="ECO:0000256" key="3">
    <source>
        <dbReference type="ARBA" id="ARBA00022723"/>
    </source>
</evidence>
<evidence type="ECO:0000256" key="4">
    <source>
        <dbReference type="ARBA" id="ARBA00023014"/>
    </source>
</evidence>
<reference evidence="6" key="2">
    <citation type="submission" date="2021-04" db="EMBL/GenBank/DDBJ databases">
        <authorList>
            <person name="Gilroy R."/>
        </authorList>
    </citation>
    <scope>NUCLEOTIDE SEQUENCE</scope>
    <source>
        <strain evidence="6">CHK186-16707</strain>
    </source>
</reference>
<keyword evidence="3" id="KW-0479">Metal-binding</keyword>
<dbReference type="EMBL" id="DXAN01000026">
    <property type="protein sequence ID" value="HJA09140.1"/>
    <property type="molecule type" value="Genomic_DNA"/>
</dbReference>
<dbReference type="NCBIfam" id="TIGR01409">
    <property type="entry name" value="TAT_signal_seq"/>
    <property type="match status" value="1"/>
</dbReference>
<evidence type="ECO:0000313" key="7">
    <source>
        <dbReference type="Proteomes" id="UP000824225"/>
    </source>
</evidence>
<gene>
    <name evidence="6" type="ORF">H9962_08135</name>
</gene>
<accession>A0A9D2HG00</accession>
<dbReference type="InterPro" id="IPR019546">
    <property type="entry name" value="TAT_signal_bac_arc"/>
</dbReference>
<comment type="caution">
    <text evidence="6">The sequence shown here is derived from an EMBL/GenBank/DDBJ whole genome shotgun (WGS) entry which is preliminary data.</text>
</comment>
<evidence type="ECO:0000256" key="2">
    <source>
        <dbReference type="ARBA" id="ARBA00011771"/>
    </source>
</evidence>
<keyword evidence="5" id="KW-0812">Transmembrane</keyword>
<comment type="subunit">
    <text evidence="2">Heterodimer of a large and a small subunit.</text>
</comment>
<organism evidence="6 7">
    <name type="scientific">Candidatus Mailhella merdigallinarum</name>
    <dbReference type="NCBI Taxonomy" id="2838658"/>
    <lineage>
        <taxon>Bacteria</taxon>
        <taxon>Pseudomonadati</taxon>
        <taxon>Thermodesulfobacteriota</taxon>
        <taxon>Desulfovibrionia</taxon>
        <taxon>Desulfovibrionales</taxon>
        <taxon>Desulfovibrionaceae</taxon>
        <taxon>Mailhella</taxon>
    </lineage>
</organism>
<keyword evidence="5" id="KW-0472">Membrane</keyword>
<evidence type="ECO:0000256" key="5">
    <source>
        <dbReference type="SAM" id="Phobius"/>
    </source>
</evidence>
<keyword evidence="4" id="KW-0408">Iron</keyword>
<protein>
    <submittedName>
        <fullName evidence="6">Gluconate 2-dehydrogenase subunit 3 family protein</fullName>
    </submittedName>
</protein>
<comment type="subcellular location">
    <subcellularLocation>
        <location evidence="1">Periplasm</location>
    </subcellularLocation>
</comment>
<keyword evidence="4" id="KW-0411">Iron-sulfur</keyword>
<dbReference type="Pfam" id="PF13618">
    <property type="entry name" value="Gluconate_2-dh3"/>
    <property type="match status" value="1"/>
</dbReference>
<feature type="transmembrane region" description="Helical" evidence="5">
    <location>
        <begin position="12"/>
        <end position="33"/>
    </location>
</feature>
<dbReference type="AlphaFoldDB" id="A0A9D2HG00"/>
<dbReference type="GO" id="GO:0051536">
    <property type="term" value="F:iron-sulfur cluster binding"/>
    <property type="evidence" value="ECO:0007669"/>
    <property type="project" value="UniProtKB-KW"/>
</dbReference>
<proteinExistence type="predicted"/>
<dbReference type="InterPro" id="IPR027056">
    <property type="entry name" value="Gluconate_2DH_su3"/>
</dbReference>
<sequence length="240" mass="26033">MPEEKELSRRRFLQYGGLMAGAAATLGVVRVSVAAEPDAPAAHGDAGAPLNRGWMFFANPQEFATLADAAERIFPQDESGPGAKALAVPFFIDNQLAGAYGYQTREYTDGPYYPGAPTQGPQSALLRRDVFKQGLSALNAAARERHGKDFTQLDGAEQDRILADCETDKLSTRGFASSYFFGLLRGAVLAGAYADPLYNGNNDMNGWRMKEYPGAQMSYAYLISDEGFEKMDPVSLSSMQ</sequence>
<dbReference type="Proteomes" id="UP000824225">
    <property type="component" value="Unassembled WGS sequence"/>
</dbReference>
<evidence type="ECO:0000313" key="6">
    <source>
        <dbReference type="EMBL" id="HJA09140.1"/>
    </source>
</evidence>